<dbReference type="EMBL" id="BPLR01011848">
    <property type="protein sequence ID" value="GIY49518.1"/>
    <property type="molecule type" value="Genomic_DNA"/>
</dbReference>
<comment type="caution">
    <text evidence="2">The sequence shown here is derived from an EMBL/GenBank/DDBJ whole genome shotgun (WGS) entry which is preliminary data.</text>
</comment>
<dbReference type="AlphaFoldDB" id="A0AAV4TYI6"/>
<evidence type="ECO:0000313" key="2">
    <source>
        <dbReference type="EMBL" id="GIY49518.1"/>
    </source>
</evidence>
<organism evidence="2 3">
    <name type="scientific">Caerostris extrusa</name>
    <name type="common">Bark spider</name>
    <name type="synonym">Caerostris bankana</name>
    <dbReference type="NCBI Taxonomy" id="172846"/>
    <lineage>
        <taxon>Eukaryota</taxon>
        <taxon>Metazoa</taxon>
        <taxon>Ecdysozoa</taxon>
        <taxon>Arthropoda</taxon>
        <taxon>Chelicerata</taxon>
        <taxon>Arachnida</taxon>
        <taxon>Araneae</taxon>
        <taxon>Araneomorphae</taxon>
        <taxon>Entelegynae</taxon>
        <taxon>Araneoidea</taxon>
        <taxon>Araneidae</taxon>
        <taxon>Caerostris</taxon>
    </lineage>
</organism>
<reference evidence="2 3" key="1">
    <citation type="submission" date="2021-06" db="EMBL/GenBank/DDBJ databases">
        <title>Caerostris extrusa draft genome.</title>
        <authorList>
            <person name="Kono N."/>
            <person name="Arakawa K."/>
        </authorList>
    </citation>
    <scope>NUCLEOTIDE SEQUENCE [LARGE SCALE GENOMIC DNA]</scope>
</reference>
<dbReference type="InterPro" id="IPR032409">
    <property type="entry name" value="GEF6/7_CC"/>
</dbReference>
<keyword evidence="3" id="KW-1185">Reference proteome</keyword>
<dbReference type="Gene3D" id="1.20.5.390">
    <property type="entry name" value="L1 transposable element, trimerization domain"/>
    <property type="match status" value="1"/>
</dbReference>
<evidence type="ECO:0000259" key="1">
    <source>
        <dbReference type="Pfam" id="PF16523"/>
    </source>
</evidence>
<accession>A0AAV4TYI6</accession>
<sequence length="95" mass="11110">MTKYWDMWESRKSDAQFLCNHESEGDLSMRQMLDVLNHDRSRNTIPSATASAPPRLNFEEDKIFIDGLEDDGSEIKEKTLVDTVYMLKDQILELR</sequence>
<proteinExistence type="predicted"/>
<dbReference type="Pfam" id="PF16523">
    <property type="entry name" value="betaPIX_CC"/>
    <property type="match status" value="1"/>
</dbReference>
<evidence type="ECO:0000313" key="3">
    <source>
        <dbReference type="Proteomes" id="UP001054945"/>
    </source>
</evidence>
<feature type="domain" description="Rho guanine nucleotide exchange factor 6/7 coiled-coil" evidence="1">
    <location>
        <begin position="58"/>
        <end position="95"/>
    </location>
</feature>
<feature type="non-terminal residue" evidence="2">
    <location>
        <position position="95"/>
    </location>
</feature>
<name>A0AAV4TYI6_CAEEX</name>
<gene>
    <name evidence="2" type="primary">Arhgef7</name>
    <name evidence="2" type="ORF">CEXT_414331</name>
</gene>
<dbReference type="Proteomes" id="UP001054945">
    <property type="component" value="Unassembled WGS sequence"/>
</dbReference>
<protein>
    <submittedName>
        <fullName evidence="2">Rho guanine nucleotide exchange factor 7</fullName>
    </submittedName>
</protein>